<proteinExistence type="predicted"/>
<dbReference type="Proteomes" id="UP000245081">
    <property type="component" value="Unassembled WGS sequence"/>
</dbReference>
<feature type="domain" description="HD-GYP" evidence="1">
    <location>
        <begin position="21"/>
        <end position="216"/>
    </location>
</feature>
<dbReference type="InterPro" id="IPR003607">
    <property type="entry name" value="HD/PDEase_dom"/>
</dbReference>
<evidence type="ECO:0000313" key="2">
    <source>
        <dbReference type="EMBL" id="GBG14714.1"/>
    </source>
</evidence>
<sequence>MMGMLDFFRLRFIEPQASQVSEEKLLASLMTMAWVVEARDPYTGGHLWRVSRFSRMLAQHADLAELDVSRIAIGGFLHDLGKVGIPDAILGKKDRLTDEEYEVIKTHPEVGKRLLSGHPLAALAMDAVYGHHETPDGRGYPLGLKQEQIPDVARIIGICDAFDAMTSTRPYRKGMPVEKAMGIIRENLGRQFDGEFGELFTLLGDAEELNHIVGHSDEGIPLMECLMCGPTVVVTRDARTNDIVYCRACGGEYKLEKDGGHLQIAPTGGKGAAAALEPTPDDELIARLVRESAKAARAVL</sequence>
<dbReference type="RefSeq" id="WP_227871459.1">
    <property type="nucleotide sequence ID" value="NZ_BDOQ01000009.1"/>
</dbReference>
<dbReference type="Pfam" id="PF13487">
    <property type="entry name" value="HD_5"/>
    <property type="match status" value="1"/>
</dbReference>
<reference evidence="2 3" key="1">
    <citation type="journal article" date="2018" name="Environ. Microbiol.">
        <title>Isolation and genomic characterization of Novimethylophilus kurashikiensis gen. nov. sp. nov., a new lanthanide-dependent methylotrophic species of Methylophilaceae.</title>
        <authorList>
            <person name="Lv H."/>
            <person name="Sahin N."/>
            <person name="Tani A."/>
        </authorList>
    </citation>
    <scope>NUCLEOTIDE SEQUENCE [LARGE SCALE GENOMIC DNA]</scope>
    <source>
        <strain evidence="2 3">La2-4</strain>
    </source>
</reference>
<dbReference type="CDD" id="cd00077">
    <property type="entry name" value="HDc"/>
    <property type="match status" value="1"/>
</dbReference>
<evidence type="ECO:0000313" key="3">
    <source>
        <dbReference type="Proteomes" id="UP000245081"/>
    </source>
</evidence>
<comment type="caution">
    <text evidence="2">The sequence shown here is derived from an EMBL/GenBank/DDBJ whole genome shotgun (WGS) entry which is preliminary data.</text>
</comment>
<dbReference type="PANTHER" id="PTHR43155:SF2">
    <property type="entry name" value="CYCLIC DI-GMP PHOSPHODIESTERASE PA4108"/>
    <property type="match status" value="1"/>
</dbReference>
<dbReference type="EMBL" id="BDOQ01000009">
    <property type="protein sequence ID" value="GBG14714.1"/>
    <property type="molecule type" value="Genomic_DNA"/>
</dbReference>
<keyword evidence="3" id="KW-1185">Reference proteome</keyword>
<dbReference type="SMART" id="SM00471">
    <property type="entry name" value="HDc"/>
    <property type="match status" value="1"/>
</dbReference>
<dbReference type="Gene3D" id="1.10.3210.10">
    <property type="entry name" value="Hypothetical protein af1432"/>
    <property type="match status" value="1"/>
</dbReference>
<accession>A0A2R5FDW8</accession>
<name>A0A2R5FDW8_9PROT</name>
<dbReference type="PANTHER" id="PTHR43155">
    <property type="entry name" value="CYCLIC DI-GMP PHOSPHODIESTERASE PA4108-RELATED"/>
    <property type="match status" value="1"/>
</dbReference>
<organism evidence="2 3">
    <name type="scientific">Novimethylophilus kurashikiensis</name>
    <dbReference type="NCBI Taxonomy" id="1825523"/>
    <lineage>
        <taxon>Bacteria</taxon>
        <taxon>Pseudomonadati</taxon>
        <taxon>Pseudomonadota</taxon>
        <taxon>Betaproteobacteria</taxon>
        <taxon>Nitrosomonadales</taxon>
        <taxon>Methylophilaceae</taxon>
        <taxon>Novimethylophilus</taxon>
    </lineage>
</organism>
<dbReference type="AlphaFoldDB" id="A0A2R5FDW8"/>
<evidence type="ECO:0000259" key="1">
    <source>
        <dbReference type="PROSITE" id="PS51832"/>
    </source>
</evidence>
<dbReference type="GO" id="GO:0008081">
    <property type="term" value="F:phosphoric diester hydrolase activity"/>
    <property type="evidence" value="ECO:0007669"/>
    <property type="project" value="UniProtKB-ARBA"/>
</dbReference>
<protein>
    <submittedName>
        <fullName evidence="2">Two-component system response regulator</fullName>
    </submittedName>
</protein>
<dbReference type="SUPFAM" id="SSF109604">
    <property type="entry name" value="HD-domain/PDEase-like"/>
    <property type="match status" value="1"/>
</dbReference>
<gene>
    <name evidence="2" type="ORF">NMK_2315</name>
</gene>
<dbReference type="PROSITE" id="PS51832">
    <property type="entry name" value="HD_GYP"/>
    <property type="match status" value="1"/>
</dbReference>
<dbReference type="InterPro" id="IPR037522">
    <property type="entry name" value="HD_GYP_dom"/>
</dbReference>